<reference evidence="4 5" key="1">
    <citation type="submission" date="2017-07" db="EMBL/GenBank/DDBJ databases">
        <title>Isolation and whole genome analysis of endospore-forming bacteria from heroin.</title>
        <authorList>
            <person name="Kalinowski J."/>
            <person name="Ahrens B."/>
            <person name="Al-Dilaimi A."/>
            <person name="Winkler A."/>
            <person name="Wibberg D."/>
            <person name="Schleenbecker U."/>
            <person name="Ruckert C."/>
            <person name="Wolfel R."/>
            <person name="Grass G."/>
        </authorList>
    </citation>
    <scope>NUCLEOTIDE SEQUENCE [LARGE SCALE GENOMIC DNA]</scope>
    <source>
        <strain evidence="4 5">7537-G1</strain>
    </source>
</reference>
<dbReference type="SUPFAM" id="SSF49764">
    <property type="entry name" value="HSP20-like chaperones"/>
    <property type="match status" value="1"/>
</dbReference>
<dbReference type="InterPro" id="IPR002068">
    <property type="entry name" value="A-crystallin/Hsp20_dom"/>
</dbReference>
<dbReference type="PANTHER" id="PTHR11527">
    <property type="entry name" value="HEAT-SHOCK PROTEIN 20 FAMILY MEMBER"/>
    <property type="match status" value="1"/>
</dbReference>
<dbReference type="Proteomes" id="UP000215596">
    <property type="component" value="Unassembled WGS sequence"/>
</dbReference>
<sequence length="151" mass="17570">MLGWTPFRKRGEESIDRMIPSFQDVLAQDWLSSFHGAALSFKTDIQETEKAYRIAVELPGFPKEDIDIRYEAPYLVIQAVRSEEATMEDSKHHIIRKERRFGKYMRRLYMPGIDEHGIAASLKRGVLQLEVPKLAQSRAKRIQIRDDHGSR</sequence>
<comment type="similarity">
    <text evidence="1 2">Belongs to the small heat shock protein (HSP20) family.</text>
</comment>
<dbReference type="OrthoDB" id="9811615at2"/>
<organism evidence="4 5">
    <name type="scientific">Paenibacillus campinasensis</name>
    <dbReference type="NCBI Taxonomy" id="66347"/>
    <lineage>
        <taxon>Bacteria</taxon>
        <taxon>Bacillati</taxon>
        <taxon>Bacillota</taxon>
        <taxon>Bacilli</taxon>
        <taxon>Bacillales</taxon>
        <taxon>Paenibacillaceae</taxon>
        <taxon>Paenibacillus</taxon>
    </lineage>
</organism>
<evidence type="ECO:0000256" key="2">
    <source>
        <dbReference type="RuleBase" id="RU003616"/>
    </source>
</evidence>
<gene>
    <name evidence="4" type="ORF">CHH67_06405</name>
</gene>
<evidence type="ECO:0000256" key="1">
    <source>
        <dbReference type="PROSITE-ProRule" id="PRU00285"/>
    </source>
</evidence>
<comment type="caution">
    <text evidence="4">The sequence shown here is derived from an EMBL/GenBank/DDBJ whole genome shotgun (WGS) entry which is preliminary data.</text>
</comment>
<dbReference type="Pfam" id="PF00011">
    <property type="entry name" value="HSP20"/>
    <property type="match status" value="1"/>
</dbReference>
<proteinExistence type="inferred from homology"/>
<evidence type="ECO:0000259" key="3">
    <source>
        <dbReference type="PROSITE" id="PS01031"/>
    </source>
</evidence>
<dbReference type="Gene3D" id="2.60.40.790">
    <property type="match status" value="1"/>
</dbReference>
<dbReference type="PROSITE" id="PS01031">
    <property type="entry name" value="SHSP"/>
    <property type="match status" value="1"/>
</dbReference>
<name>A0A268EZ46_9BACL</name>
<evidence type="ECO:0000313" key="5">
    <source>
        <dbReference type="Proteomes" id="UP000215596"/>
    </source>
</evidence>
<dbReference type="CDD" id="cd06471">
    <property type="entry name" value="ACD_LpsHSP_like"/>
    <property type="match status" value="1"/>
</dbReference>
<dbReference type="AlphaFoldDB" id="A0A268EZ46"/>
<dbReference type="EMBL" id="NPBY01000021">
    <property type="protein sequence ID" value="PAD78391.1"/>
    <property type="molecule type" value="Genomic_DNA"/>
</dbReference>
<accession>A0A268EZ46</accession>
<evidence type="ECO:0000313" key="4">
    <source>
        <dbReference type="EMBL" id="PAD78391.1"/>
    </source>
</evidence>
<dbReference type="InterPro" id="IPR008978">
    <property type="entry name" value="HSP20-like_chaperone"/>
</dbReference>
<dbReference type="RefSeq" id="WP_095264252.1">
    <property type="nucleotide sequence ID" value="NZ_NPBY01000021.1"/>
</dbReference>
<dbReference type="InterPro" id="IPR031107">
    <property type="entry name" value="Small_HSP"/>
</dbReference>
<feature type="domain" description="SHSP" evidence="3">
    <location>
        <begin position="32"/>
        <end position="147"/>
    </location>
</feature>
<protein>
    <submittedName>
        <fullName evidence="4">Heat-shock protein Hsp20</fullName>
    </submittedName>
</protein>